<organism evidence="4 5">
    <name type="scientific">Trifolium subterraneum</name>
    <name type="common">Subterranean clover</name>
    <dbReference type="NCBI Taxonomy" id="3900"/>
    <lineage>
        <taxon>Eukaryota</taxon>
        <taxon>Viridiplantae</taxon>
        <taxon>Streptophyta</taxon>
        <taxon>Embryophyta</taxon>
        <taxon>Tracheophyta</taxon>
        <taxon>Spermatophyta</taxon>
        <taxon>Magnoliopsida</taxon>
        <taxon>eudicotyledons</taxon>
        <taxon>Gunneridae</taxon>
        <taxon>Pentapetalae</taxon>
        <taxon>rosids</taxon>
        <taxon>fabids</taxon>
        <taxon>Fabales</taxon>
        <taxon>Fabaceae</taxon>
        <taxon>Papilionoideae</taxon>
        <taxon>50 kb inversion clade</taxon>
        <taxon>NPAAA clade</taxon>
        <taxon>Hologalegina</taxon>
        <taxon>IRL clade</taxon>
        <taxon>Trifolieae</taxon>
        <taxon>Trifolium</taxon>
    </lineage>
</organism>
<evidence type="ECO:0000256" key="1">
    <source>
        <dbReference type="SAM" id="MobiDB-lite"/>
    </source>
</evidence>
<dbReference type="SUPFAM" id="SSF56672">
    <property type="entry name" value="DNA/RNA polymerases"/>
    <property type="match status" value="1"/>
</dbReference>
<dbReference type="InterPro" id="IPR012337">
    <property type="entry name" value="RNaseH-like_sf"/>
</dbReference>
<feature type="domain" description="RNase H type-1" evidence="3">
    <location>
        <begin position="1241"/>
        <end position="1370"/>
    </location>
</feature>
<dbReference type="Pfam" id="PF14111">
    <property type="entry name" value="DUF4283"/>
    <property type="match status" value="1"/>
</dbReference>
<feature type="region of interest" description="Disordered" evidence="1">
    <location>
        <begin position="295"/>
        <end position="316"/>
    </location>
</feature>
<dbReference type="PANTHER" id="PTHR31635">
    <property type="entry name" value="REVERSE TRANSCRIPTASE DOMAIN-CONTAINING PROTEIN-RELATED"/>
    <property type="match status" value="1"/>
</dbReference>
<dbReference type="CDD" id="cd01650">
    <property type="entry name" value="RT_nLTR_like"/>
    <property type="match status" value="1"/>
</dbReference>
<dbReference type="GO" id="GO:0004523">
    <property type="term" value="F:RNA-DNA hybrid ribonuclease activity"/>
    <property type="evidence" value="ECO:0007669"/>
    <property type="project" value="InterPro"/>
</dbReference>
<dbReference type="CDD" id="cd06222">
    <property type="entry name" value="RNase_H_like"/>
    <property type="match status" value="1"/>
</dbReference>
<gene>
    <name evidence="4" type="ORF">TSUD_99560</name>
</gene>
<dbReference type="PROSITE" id="PS50879">
    <property type="entry name" value="RNASE_H_1"/>
    <property type="match status" value="1"/>
</dbReference>
<dbReference type="OrthoDB" id="414730at2759"/>
<evidence type="ECO:0000259" key="3">
    <source>
        <dbReference type="PROSITE" id="PS50879"/>
    </source>
</evidence>
<proteinExistence type="predicted"/>
<evidence type="ECO:0008006" key="6">
    <source>
        <dbReference type="Google" id="ProtNLM"/>
    </source>
</evidence>
<feature type="domain" description="Reverse transcriptase" evidence="2">
    <location>
        <begin position="748"/>
        <end position="1027"/>
    </location>
</feature>
<evidence type="ECO:0000313" key="5">
    <source>
        <dbReference type="Proteomes" id="UP000242715"/>
    </source>
</evidence>
<dbReference type="Proteomes" id="UP000242715">
    <property type="component" value="Unassembled WGS sequence"/>
</dbReference>
<dbReference type="InterPro" id="IPR002156">
    <property type="entry name" value="RNaseH_domain"/>
</dbReference>
<dbReference type="SUPFAM" id="SSF53098">
    <property type="entry name" value="Ribonuclease H-like"/>
    <property type="match status" value="1"/>
</dbReference>
<dbReference type="InterPro" id="IPR025558">
    <property type="entry name" value="DUF4283"/>
</dbReference>
<reference evidence="5" key="1">
    <citation type="journal article" date="2017" name="Front. Plant Sci.">
        <title>Climate Clever Clovers: New Paradigm to Reduce the Environmental Footprint of Ruminants by Breeding Low Methanogenic Forages Utilizing Haplotype Variation.</title>
        <authorList>
            <person name="Kaur P."/>
            <person name="Appels R."/>
            <person name="Bayer P.E."/>
            <person name="Keeble-Gagnere G."/>
            <person name="Wang J."/>
            <person name="Hirakawa H."/>
            <person name="Shirasawa K."/>
            <person name="Vercoe P."/>
            <person name="Stefanova K."/>
            <person name="Durmic Z."/>
            <person name="Nichols P."/>
            <person name="Revell C."/>
            <person name="Isobe S.N."/>
            <person name="Edwards D."/>
            <person name="Erskine W."/>
        </authorList>
    </citation>
    <scope>NUCLEOTIDE SEQUENCE [LARGE SCALE GENOMIC DNA]</scope>
    <source>
        <strain evidence="5">cv. Daliak</strain>
    </source>
</reference>
<evidence type="ECO:0000259" key="2">
    <source>
        <dbReference type="PROSITE" id="PS50878"/>
    </source>
</evidence>
<dbReference type="PROSITE" id="PS50878">
    <property type="entry name" value="RT_POL"/>
    <property type="match status" value="1"/>
</dbReference>
<dbReference type="GO" id="GO:0003676">
    <property type="term" value="F:nucleic acid binding"/>
    <property type="evidence" value="ECO:0007669"/>
    <property type="project" value="InterPro"/>
</dbReference>
<dbReference type="EMBL" id="DF974436">
    <property type="protein sequence ID" value="GAU48550.1"/>
    <property type="molecule type" value="Genomic_DNA"/>
</dbReference>
<sequence length="1373" mass="154330">MTSFNIPWPCLQTSSSPIAQTPIPPPPEKTKSFAQVLNNVCDIPISQLPQSCLNGDRVALTIPEEEYVAGMAACKNDLHGRIIWPRGTTPLKIDALRSKLASLWKSIGRWGVTSLGKGYYEFSFSSLEDMQSVRASGSWNLNPGYLKLFAWTHDFNPSLQHQSNAQVWIRIHGLAQEYWRPKIFFAIAGSIGTPICTDSASNKPKFDRDFGHFVRVLVELDLKKPPVYKILVERIGFAFFVEIEYESLSDFCTSCNCIGHDVKVCKRAKLHQTHVELEQPVKKIVRQEARPSYIRKEQNKGPKVINVDDSSPKSDLPVQDVTIKQVPSTLVETSGVKSQDVPIPIDEPVPLSPSSPNDSFEIEVVEETQVHDSFRVVKDNQQDKTDGGSTLDSAEFLKQSWANMAEFDARLEAEINAEDAEENPEIVEQPFQVVTPKKKGDFNTIIGSHEHRGSHVPTTQSMEDFLNWSDSNGLIHLPTRGSSFTWSNGRRRHHTTEKRLDRTICNEVWLNSCASTSYSTLTRSKSDHHPLLLDFQMSSISEKLKLLKFELKTWNKNSFGNVHDQVSLAVKKLDSIQEEINVRGCLDELFDKEKLANIDLENALNIEELYWKEKARSKWHCDGDRNTAYFHRITKIKQTTKKITSLRINDTIVTDPNLLASHVVNHFTALFSTNNHVQDNSIIEDTIPHLITDSINNLLTMLPSSAEIHKDVFSLNKQSAPGPDGFGAFFYQTYWEIVSKDVIDAVSQFFISNWILPNWNSNTVVLIPKTENADSINQYRPIALANFKFKIISKIIADRLAQILPSIISDEQRGFIKGRNIKDCICLSSEVINLLHKKSFGGSLAVKIDIAKAFDTIEWSFLINVLKAFGFNNIFCSWIETILKSAKLSISINVKQEGFFGCSRGVRQGDPLSPLLFIIVEEVLSRGITNLVNSGQLSLINGTRQVAAPSHILYADDVLIFCKGTSNNIQVLSQFFAKYAQISGQYVNPQKSTIFSESISHSRLLRISQALGFNIGTFLFTYLGVPIFKGRPKVAYFQPVADKIKAKLSAWKASLLSIAGRVELIKSVIQSMLVYSLTIYSWPAALIKDLEKKFRNFIWSGDLNTRKLVTVSWHKICHPIKEGGLGLRSISDMSEAANLKLAWDLLFENSLWAKFLRSRAIRIDKAISHHIFSSLWSGIKNKLQTIWDNSCWVLVKAITSISGSMIGVVLLLLTFKSSKLLKSTYPVVHLESLKSFGNPPILGWVKCNTDGSSLGNPDPSACGGVFRNYRCDFLGCFAISIGTANALKAELWGIIFAIEATFDRGWKNLWIESDSMVASWALKSPSLIPWQLRNRWESCLQKLNSLNFMLTHIFREGNHCADKLANLGLSLSL</sequence>
<dbReference type="InterPro" id="IPR036691">
    <property type="entry name" value="Endo/exonu/phosph_ase_sf"/>
</dbReference>
<dbReference type="InterPro" id="IPR043502">
    <property type="entry name" value="DNA/RNA_pol_sf"/>
</dbReference>
<dbReference type="PANTHER" id="PTHR31635:SF196">
    <property type="entry name" value="REVERSE TRANSCRIPTASE DOMAIN-CONTAINING PROTEIN-RELATED"/>
    <property type="match status" value="1"/>
</dbReference>
<dbReference type="SUPFAM" id="SSF56219">
    <property type="entry name" value="DNase I-like"/>
    <property type="match status" value="1"/>
</dbReference>
<protein>
    <recommendedName>
        <fullName evidence="6">Reverse transcriptase domain-containing protein</fullName>
    </recommendedName>
</protein>
<keyword evidence="5" id="KW-1185">Reference proteome</keyword>
<dbReference type="Gene3D" id="3.30.420.10">
    <property type="entry name" value="Ribonuclease H-like superfamily/Ribonuclease H"/>
    <property type="match status" value="1"/>
</dbReference>
<dbReference type="Gene3D" id="3.60.10.10">
    <property type="entry name" value="Endonuclease/exonuclease/phosphatase"/>
    <property type="match status" value="1"/>
</dbReference>
<name>A0A2Z6PDK7_TRISU</name>
<dbReference type="Pfam" id="PF00078">
    <property type="entry name" value="RVT_1"/>
    <property type="match status" value="1"/>
</dbReference>
<dbReference type="InterPro" id="IPR044730">
    <property type="entry name" value="RNase_H-like_dom_plant"/>
</dbReference>
<dbReference type="InterPro" id="IPR000477">
    <property type="entry name" value="RT_dom"/>
</dbReference>
<accession>A0A2Z6PDK7</accession>
<dbReference type="InterPro" id="IPR036397">
    <property type="entry name" value="RNaseH_sf"/>
</dbReference>
<feature type="region of interest" description="Disordered" evidence="1">
    <location>
        <begin position="335"/>
        <end position="356"/>
    </location>
</feature>
<dbReference type="Pfam" id="PF13456">
    <property type="entry name" value="RVT_3"/>
    <property type="match status" value="1"/>
</dbReference>
<evidence type="ECO:0000313" key="4">
    <source>
        <dbReference type="EMBL" id="GAU48550.1"/>
    </source>
</evidence>